<evidence type="ECO:0008006" key="10">
    <source>
        <dbReference type="Google" id="ProtNLM"/>
    </source>
</evidence>
<dbReference type="AlphaFoldDB" id="A0A9W8UJT8"/>
<proteinExistence type="inferred from homology"/>
<organism evidence="8 9">
    <name type="scientific">Akanthomyces muscarius</name>
    <name type="common">Entomopathogenic fungus</name>
    <name type="synonym">Lecanicillium muscarium</name>
    <dbReference type="NCBI Taxonomy" id="2231603"/>
    <lineage>
        <taxon>Eukaryota</taxon>
        <taxon>Fungi</taxon>
        <taxon>Dikarya</taxon>
        <taxon>Ascomycota</taxon>
        <taxon>Pezizomycotina</taxon>
        <taxon>Sordariomycetes</taxon>
        <taxon>Hypocreomycetidae</taxon>
        <taxon>Hypocreales</taxon>
        <taxon>Cordycipitaceae</taxon>
        <taxon>Akanthomyces</taxon>
    </lineage>
</organism>
<dbReference type="InterPro" id="IPR012132">
    <property type="entry name" value="GMC_OxRdtase"/>
</dbReference>
<evidence type="ECO:0000313" key="9">
    <source>
        <dbReference type="Proteomes" id="UP001144673"/>
    </source>
</evidence>
<dbReference type="GeneID" id="80898452"/>
<dbReference type="SUPFAM" id="SSF54373">
    <property type="entry name" value="FAD-linked reductases, C-terminal domain"/>
    <property type="match status" value="1"/>
</dbReference>
<dbReference type="SUPFAM" id="SSF51905">
    <property type="entry name" value="FAD/NAD(P)-binding domain"/>
    <property type="match status" value="1"/>
</dbReference>
<comment type="cofactor">
    <cofactor evidence="1 5">
        <name>FAD</name>
        <dbReference type="ChEBI" id="CHEBI:57692"/>
    </cofactor>
</comment>
<feature type="domain" description="Glucose-methanol-choline oxidoreductase C-terminal" evidence="7">
    <location>
        <begin position="306"/>
        <end position="445"/>
    </location>
</feature>
<keyword evidence="4 5" id="KW-0274">FAD</keyword>
<keyword evidence="9" id="KW-1185">Reference proteome</keyword>
<dbReference type="PIRSF" id="PIRSF000137">
    <property type="entry name" value="Alcohol_oxidase"/>
    <property type="match status" value="1"/>
</dbReference>
<reference evidence="8" key="1">
    <citation type="journal article" date="2023" name="Access Microbiol">
        <title>De-novo genome assembly for Akanthomyces muscarius, a biocontrol agent of insect agricultural pests.</title>
        <authorList>
            <person name="Erdos Z."/>
            <person name="Studholme D.J."/>
            <person name="Raymond B."/>
            <person name="Sharma M."/>
        </authorList>
    </citation>
    <scope>NUCLEOTIDE SEQUENCE</scope>
    <source>
        <strain evidence="8">Ve6</strain>
    </source>
</reference>
<evidence type="ECO:0000313" key="8">
    <source>
        <dbReference type="EMBL" id="KAJ4150547.1"/>
    </source>
</evidence>
<dbReference type="GO" id="GO:0016614">
    <property type="term" value="F:oxidoreductase activity, acting on CH-OH group of donors"/>
    <property type="evidence" value="ECO:0007669"/>
    <property type="project" value="InterPro"/>
</dbReference>
<dbReference type="PANTHER" id="PTHR11552">
    <property type="entry name" value="GLUCOSE-METHANOL-CHOLINE GMC OXIDOREDUCTASE"/>
    <property type="match status" value="1"/>
</dbReference>
<feature type="domain" description="Glucose-methanol-choline oxidoreductase N-terminal" evidence="6">
    <location>
        <begin position="20"/>
        <end position="176"/>
    </location>
</feature>
<dbReference type="EMBL" id="JAJHUN010000009">
    <property type="protein sequence ID" value="KAJ4150547.1"/>
    <property type="molecule type" value="Genomic_DNA"/>
</dbReference>
<dbReference type="Pfam" id="PF00732">
    <property type="entry name" value="GMC_oxred_N"/>
    <property type="match status" value="1"/>
</dbReference>
<dbReference type="InterPro" id="IPR036188">
    <property type="entry name" value="FAD/NAD-bd_sf"/>
</dbReference>
<comment type="caution">
    <text evidence="8">The sequence shown here is derived from an EMBL/GenBank/DDBJ whole genome shotgun (WGS) entry which is preliminary data.</text>
</comment>
<comment type="similarity">
    <text evidence="2">Belongs to the GMC oxidoreductase family.</text>
</comment>
<dbReference type="Gene3D" id="3.50.50.60">
    <property type="entry name" value="FAD/NAD(P)-binding domain"/>
    <property type="match status" value="1"/>
</dbReference>
<feature type="binding site" evidence="5">
    <location>
        <position position="93"/>
    </location>
    <ligand>
        <name>FAD</name>
        <dbReference type="ChEBI" id="CHEBI:57692"/>
    </ligand>
</feature>
<evidence type="ECO:0000256" key="2">
    <source>
        <dbReference type="ARBA" id="ARBA00010790"/>
    </source>
</evidence>
<dbReference type="InterPro" id="IPR007867">
    <property type="entry name" value="GMC_OxRtase_C"/>
</dbReference>
<dbReference type="GO" id="GO:0050660">
    <property type="term" value="F:flavin adenine dinucleotide binding"/>
    <property type="evidence" value="ECO:0007669"/>
    <property type="project" value="InterPro"/>
</dbReference>
<dbReference type="KEGG" id="amus:LMH87_011293"/>
<dbReference type="InterPro" id="IPR000172">
    <property type="entry name" value="GMC_OxRdtase_N"/>
</dbReference>
<evidence type="ECO:0000256" key="1">
    <source>
        <dbReference type="ARBA" id="ARBA00001974"/>
    </source>
</evidence>
<name>A0A9W8UJT8_AKAMU</name>
<protein>
    <recommendedName>
        <fullName evidence="10">Glucose-methanol-choline oxidoreductase N-terminal domain-containing protein</fullName>
    </recommendedName>
</protein>
<dbReference type="Gene3D" id="3.30.560.10">
    <property type="entry name" value="Glucose Oxidase, domain 3"/>
    <property type="match status" value="1"/>
</dbReference>
<accession>A0A9W8UJT8</accession>
<evidence type="ECO:0000256" key="3">
    <source>
        <dbReference type="ARBA" id="ARBA00022630"/>
    </source>
</evidence>
<gene>
    <name evidence="8" type="ORF">LMH87_011293</name>
</gene>
<sequence length="457" mass="50355">MKHSPAAFPTKGPIQASYPRDWNKLQTAWEEAFRALGYFHTSYGTDGQGIGGTTTTNAIDSRNGKGERSHAGKAYLQKARGRDNLTIVTEARVRKVSFEHTNGTHNKLRATSVLYEKDGQSVAAGARREVVLCAGVFGSPQLLEVSGIGNQNVLVKAGVECLFHLPSVGENLQDHFNFGPSIEVESSLDIIDGLASDRARANAAQTEYNSHRTGVLSEGTAYSYAYWPLQLFETPSERVALEDLVEKCSPDLAPLLKLQFDFNRRMLQHPREASATVALLPARRYVRPDDSAAGKYMTVLAMLAHPFSRGSSHIISQDPADHPTIDMNYLSHPLDLEVLARHVIHIERFLDNPQFSQIMQPSGRWFPDGIDPAQRSQQDLEQLIRKHGATNYHPCGTCVMASADLDGVVDAELFVRGVENLRVCDASIFPIIPRGNILSTVYAVAEKGAETIGDRYK</sequence>
<evidence type="ECO:0000259" key="7">
    <source>
        <dbReference type="Pfam" id="PF05199"/>
    </source>
</evidence>
<dbReference type="PANTHER" id="PTHR11552:SF147">
    <property type="entry name" value="CHOLINE DEHYDROGENASE, MITOCHONDRIAL"/>
    <property type="match status" value="1"/>
</dbReference>
<dbReference type="RefSeq" id="XP_056052261.1">
    <property type="nucleotide sequence ID" value="XM_056200410.1"/>
</dbReference>
<dbReference type="Pfam" id="PF05199">
    <property type="entry name" value="GMC_oxred_C"/>
    <property type="match status" value="1"/>
</dbReference>
<evidence type="ECO:0000259" key="6">
    <source>
        <dbReference type="Pfam" id="PF00732"/>
    </source>
</evidence>
<evidence type="ECO:0000256" key="5">
    <source>
        <dbReference type="PIRSR" id="PIRSR000137-2"/>
    </source>
</evidence>
<evidence type="ECO:0000256" key="4">
    <source>
        <dbReference type="ARBA" id="ARBA00022827"/>
    </source>
</evidence>
<dbReference type="Proteomes" id="UP001144673">
    <property type="component" value="Chromosome 4"/>
</dbReference>
<keyword evidence="3" id="KW-0285">Flavoprotein</keyword>